<evidence type="ECO:0000256" key="3">
    <source>
        <dbReference type="ARBA" id="ARBA00022679"/>
    </source>
</evidence>
<feature type="zinc finger region" description="CHC2-type" evidence="12 14">
    <location>
        <begin position="47"/>
        <end position="71"/>
    </location>
</feature>
<evidence type="ECO:0000313" key="17">
    <source>
        <dbReference type="EMBL" id="EKV26979.1"/>
    </source>
</evidence>
<evidence type="ECO:0000256" key="11">
    <source>
        <dbReference type="ARBA" id="ARBA00023163"/>
    </source>
</evidence>
<keyword evidence="9" id="KW-0460">Magnesium</keyword>
<dbReference type="Pfam" id="PF01807">
    <property type="entry name" value="Zn_ribbon_DnaG"/>
    <property type="match status" value="1"/>
</dbReference>
<evidence type="ECO:0000313" key="18">
    <source>
        <dbReference type="Proteomes" id="UP000009881"/>
    </source>
</evidence>
<dbReference type="FunFam" id="3.40.1360.10:FF:000002">
    <property type="entry name" value="DNA primase"/>
    <property type="match status" value="1"/>
</dbReference>
<evidence type="ECO:0000256" key="15">
    <source>
        <dbReference type="SAM" id="MobiDB-lite"/>
    </source>
</evidence>
<keyword evidence="1 12" id="KW-0240">DNA-directed RNA polymerase</keyword>
<evidence type="ECO:0000256" key="4">
    <source>
        <dbReference type="ARBA" id="ARBA00022695"/>
    </source>
</evidence>
<dbReference type="Gene3D" id="3.90.980.10">
    <property type="entry name" value="DNA primase, catalytic core, N-terminal domain"/>
    <property type="match status" value="1"/>
</dbReference>
<dbReference type="GO" id="GO:0005737">
    <property type="term" value="C:cytoplasm"/>
    <property type="evidence" value="ECO:0007669"/>
    <property type="project" value="TreeGrafter"/>
</dbReference>
<dbReference type="NCBIfam" id="TIGR01391">
    <property type="entry name" value="dnaG"/>
    <property type="match status" value="1"/>
</dbReference>
<dbReference type="GO" id="GO:0003677">
    <property type="term" value="F:DNA binding"/>
    <property type="evidence" value="ECO:0007669"/>
    <property type="project" value="UniProtKB-KW"/>
</dbReference>
<dbReference type="CDD" id="cd03364">
    <property type="entry name" value="TOPRIM_DnaG_primases"/>
    <property type="match status" value="1"/>
</dbReference>
<dbReference type="Pfam" id="PF08275">
    <property type="entry name" value="DNAG_N"/>
    <property type="match status" value="1"/>
</dbReference>
<dbReference type="PIRSF" id="PIRSF002811">
    <property type="entry name" value="DnaG"/>
    <property type="match status" value="1"/>
</dbReference>
<evidence type="ECO:0000256" key="5">
    <source>
        <dbReference type="ARBA" id="ARBA00022705"/>
    </source>
</evidence>
<dbReference type="EMBL" id="ANHY01000021">
    <property type="protein sequence ID" value="EKV26979.1"/>
    <property type="molecule type" value="Genomic_DNA"/>
</dbReference>
<feature type="region of interest" description="Disordered" evidence="15">
    <location>
        <begin position="434"/>
        <end position="470"/>
    </location>
</feature>
<dbReference type="AlphaFoldDB" id="K9GQF7"/>
<organism evidence="17 18">
    <name type="scientific">Caenispirillum salinarum AK4</name>
    <dbReference type="NCBI Taxonomy" id="1238182"/>
    <lineage>
        <taxon>Bacteria</taxon>
        <taxon>Pseudomonadati</taxon>
        <taxon>Pseudomonadota</taxon>
        <taxon>Alphaproteobacteria</taxon>
        <taxon>Rhodospirillales</taxon>
        <taxon>Novispirillaceae</taxon>
        <taxon>Caenispirillum</taxon>
    </lineage>
</organism>
<dbReference type="PANTHER" id="PTHR30313">
    <property type="entry name" value="DNA PRIMASE"/>
    <property type="match status" value="1"/>
</dbReference>
<dbReference type="EC" id="2.7.7.101" evidence="12"/>
<keyword evidence="18" id="KW-1185">Reference proteome</keyword>
<dbReference type="SMART" id="SM00493">
    <property type="entry name" value="TOPRIM"/>
    <property type="match status" value="1"/>
</dbReference>
<gene>
    <name evidence="12" type="primary">dnaG</name>
    <name evidence="17" type="ORF">C882_1908</name>
</gene>
<evidence type="ECO:0000256" key="2">
    <source>
        <dbReference type="ARBA" id="ARBA00022515"/>
    </source>
</evidence>
<dbReference type="FunFam" id="3.90.580.10:FF:000001">
    <property type="entry name" value="DNA primase"/>
    <property type="match status" value="1"/>
</dbReference>
<comment type="function">
    <text evidence="12 13">RNA polymerase that catalyzes the synthesis of short RNA molecules used as primers for DNA polymerase during DNA replication.</text>
</comment>
<dbReference type="PROSITE" id="PS50880">
    <property type="entry name" value="TOPRIM"/>
    <property type="match status" value="1"/>
</dbReference>
<sequence length="629" mass="69717">MVSKGRPFMALPPRFLEELRSRTSIVDVVGRKVKLIKAGRGEYKGLCPFHGEKTPSFTVSEDKGFYHCFGCQANGDVLDFEMQSRGLSFMEAVEALAAEAGMEVPKASPREVEKAKRQATLQEVVEAACRFFQDALKRPEGAAALDYLRDRGLSDETIRRFRLGYAPPPGALTRHLAGQGIQERQMVEAGLLKRRDDGRVVDYFRDRVMFPITDRRGRVIAFGGRVMGDGQPKYLNSPDSDVFHKGSVLYNMALAREAARETGRVIVAEGYMDVIAMAQFGLHEAVAPLGTAITENQIQELWRLCPEPVLCLDGDAAGIRAARKAAERALPMLKPGYSLRFALVTGAKDPDELLKAEGREGLDKVLGAAAPLSDILWRNALAEHQVDTPERRAALEANLMTMAETIQDGTVQMAYKREFRDRLFQFFRERRFQGRPQGAGGGRSGGARRNGKGRWDAPDMVAPAPLTPPPSAAVRRQRILVAAAVTHPELFDHIGERLGSVQCDEAAVERLRQRLLLLLSTESGLDFDGVSRHLRRDGLEETLNFLLSSNVYAHASFARPDAPTERAMSGWDHTFEQGQQQDFRADVMRAGAAYAGQTDDQAASEQALSRLKALFFQDMRRISEDPLDD</sequence>
<comment type="similarity">
    <text evidence="12 13">Belongs to the DnaG primase family.</text>
</comment>
<comment type="domain">
    <text evidence="12">Contains an N-terminal zinc-binding domain, a central core domain that contains the primase activity, and a C-terminal DnaB-binding domain.</text>
</comment>
<dbReference type="Proteomes" id="UP000009881">
    <property type="component" value="Unassembled WGS sequence"/>
</dbReference>
<evidence type="ECO:0000256" key="8">
    <source>
        <dbReference type="ARBA" id="ARBA00022833"/>
    </source>
</evidence>
<dbReference type="InterPro" id="IPR006171">
    <property type="entry name" value="TOPRIM_dom"/>
</dbReference>
<proteinExistence type="inferred from homology"/>
<protein>
    <recommendedName>
        <fullName evidence="12 13">DNA primase</fullName>
        <ecNumber evidence="12">2.7.7.101</ecNumber>
    </recommendedName>
</protein>
<keyword evidence="8 12" id="KW-0862">Zinc</keyword>
<evidence type="ECO:0000256" key="6">
    <source>
        <dbReference type="ARBA" id="ARBA00022723"/>
    </source>
</evidence>
<evidence type="ECO:0000256" key="12">
    <source>
        <dbReference type="HAMAP-Rule" id="MF_00974"/>
    </source>
</evidence>
<keyword evidence="7 12" id="KW-0863">Zinc-finger</keyword>
<name>K9GQF7_9PROT</name>
<keyword evidence="3 12" id="KW-0808">Transferase</keyword>
<reference evidence="17 18" key="1">
    <citation type="journal article" date="2013" name="Genome Announc.">
        <title>Draft Genome Sequence of an Alphaproteobacterium, Caenispirillum salinarum AK4(T), Isolated from a Solar Saltern.</title>
        <authorList>
            <person name="Khatri I."/>
            <person name="Singh A."/>
            <person name="Korpole S."/>
            <person name="Pinnaka A.K."/>
            <person name="Subramanian S."/>
        </authorList>
    </citation>
    <scope>NUCLEOTIDE SEQUENCE [LARGE SCALE GENOMIC DNA]</scope>
    <source>
        <strain evidence="17 18">AK4</strain>
    </source>
</reference>
<evidence type="ECO:0000256" key="13">
    <source>
        <dbReference type="PIRNR" id="PIRNR002811"/>
    </source>
</evidence>
<dbReference type="GO" id="GO:1990077">
    <property type="term" value="C:primosome complex"/>
    <property type="evidence" value="ECO:0007669"/>
    <property type="project" value="UniProtKB-KW"/>
</dbReference>
<dbReference type="PATRIC" id="fig|1238182.3.peg.3862"/>
<dbReference type="InterPro" id="IPR034151">
    <property type="entry name" value="TOPRIM_DnaG_bac"/>
</dbReference>
<evidence type="ECO:0000259" key="16">
    <source>
        <dbReference type="PROSITE" id="PS50880"/>
    </source>
</evidence>
<dbReference type="InterPro" id="IPR013264">
    <property type="entry name" value="DNAG_N"/>
</dbReference>
<dbReference type="Gene3D" id="3.40.1360.10">
    <property type="match status" value="1"/>
</dbReference>
<comment type="caution">
    <text evidence="17">The sequence shown here is derived from an EMBL/GenBank/DDBJ whole genome shotgun (WGS) entry which is preliminary data.</text>
</comment>
<comment type="subunit">
    <text evidence="12">Monomer. Interacts with DnaB.</text>
</comment>
<dbReference type="GO" id="GO:0008270">
    <property type="term" value="F:zinc ion binding"/>
    <property type="evidence" value="ECO:0007669"/>
    <property type="project" value="UniProtKB-UniRule"/>
</dbReference>
<dbReference type="InterPro" id="IPR036977">
    <property type="entry name" value="DNA_primase_Znf_CHC2"/>
</dbReference>
<comment type="cofactor">
    <cofactor evidence="12 13 14">
        <name>Zn(2+)</name>
        <dbReference type="ChEBI" id="CHEBI:29105"/>
    </cofactor>
    <text evidence="12 13 14">Binds 1 zinc ion per monomer.</text>
</comment>
<keyword evidence="10 12" id="KW-0238">DNA-binding</keyword>
<dbReference type="STRING" id="1238182.C882_1908"/>
<dbReference type="GO" id="GO:0006269">
    <property type="term" value="P:DNA replication, synthesis of primer"/>
    <property type="evidence" value="ECO:0007669"/>
    <property type="project" value="UniProtKB-UniRule"/>
</dbReference>
<dbReference type="Gene3D" id="3.90.580.10">
    <property type="entry name" value="Zinc finger, CHC2-type domain"/>
    <property type="match status" value="1"/>
</dbReference>
<dbReference type="SUPFAM" id="SSF56731">
    <property type="entry name" value="DNA primase core"/>
    <property type="match status" value="1"/>
</dbReference>
<dbReference type="GO" id="GO:0000428">
    <property type="term" value="C:DNA-directed RNA polymerase complex"/>
    <property type="evidence" value="ECO:0007669"/>
    <property type="project" value="UniProtKB-KW"/>
</dbReference>
<dbReference type="InterPro" id="IPR002694">
    <property type="entry name" value="Znf_CHC2"/>
</dbReference>
<comment type="catalytic activity">
    <reaction evidence="12">
        <text>ssDNA + n NTP = ssDNA/pppN(pN)n-1 hybrid + (n-1) diphosphate.</text>
        <dbReference type="EC" id="2.7.7.101"/>
    </reaction>
</comment>
<feature type="domain" description="Toprim" evidence="16">
    <location>
        <begin position="263"/>
        <end position="345"/>
    </location>
</feature>
<keyword evidence="5 12" id="KW-0235">DNA replication</keyword>
<dbReference type="InterPro" id="IPR037068">
    <property type="entry name" value="DNA_primase_core_N_sf"/>
</dbReference>
<dbReference type="InterPro" id="IPR006295">
    <property type="entry name" value="DNA_primase_DnaG"/>
</dbReference>
<dbReference type="eggNOG" id="COG0358">
    <property type="taxonomic scope" value="Bacteria"/>
</dbReference>
<dbReference type="SUPFAM" id="SSF57783">
    <property type="entry name" value="Zinc beta-ribbon"/>
    <property type="match status" value="1"/>
</dbReference>
<keyword evidence="11 12" id="KW-0804">Transcription</keyword>
<dbReference type="HAMAP" id="MF_00974">
    <property type="entry name" value="DNA_primase_DnaG"/>
    <property type="match status" value="1"/>
</dbReference>
<dbReference type="PANTHER" id="PTHR30313:SF2">
    <property type="entry name" value="DNA PRIMASE"/>
    <property type="match status" value="1"/>
</dbReference>
<evidence type="ECO:0000256" key="14">
    <source>
        <dbReference type="PIRSR" id="PIRSR002811-1"/>
    </source>
</evidence>
<dbReference type="SMART" id="SM00400">
    <property type="entry name" value="ZnF_CHCC"/>
    <property type="match status" value="1"/>
</dbReference>
<dbReference type="InterPro" id="IPR050219">
    <property type="entry name" value="DnaG_primase"/>
</dbReference>
<keyword evidence="4 12" id="KW-0548">Nucleotidyltransferase</keyword>
<keyword evidence="2 12" id="KW-0639">Primosome</keyword>
<evidence type="ECO:0000256" key="9">
    <source>
        <dbReference type="ARBA" id="ARBA00022842"/>
    </source>
</evidence>
<dbReference type="Pfam" id="PF13155">
    <property type="entry name" value="Toprim_2"/>
    <property type="match status" value="1"/>
</dbReference>
<accession>K9GQF7</accession>
<dbReference type="InterPro" id="IPR030846">
    <property type="entry name" value="DnaG_bac"/>
</dbReference>
<dbReference type="FunFam" id="3.90.980.10:FF:000001">
    <property type="entry name" value="DNA primase"/>
    <property type="match status" value="1"/>
</dbReference>
<keyword evidence="6 12" id="KW-0479">Metal-binding</keyword>
<dbReference type="GO" id="GO:0003899">
    <property type="term" value="F:DNA-directed RNA polymerase activity"/>
    <property type="evidence" value="ECO:0007669"/>
    <property type="project" value="UniProtKB-UniRule"/>
</dbReference>
<evidence type="ECO:0000256" key="10">
    <source>
        <dbReference type="ARBA" id="ARBA00023125"/>
    </source>
</evidence>
<evidence type="ECO:0000256" key="7">
    <source>
        <dbReference type="ARBA" id="ARBA00022771"/>
    </source>
</evidence>
<evidence type="ECO:0000256" key="1">
    <source>
        <dbReference type="ARBA" id="ARBA00022478"/>
    </source>
</evidence>